<feature type="domain" description="Peptidase M16 C-terminal" evidence="8">
    <location>
        <begin position="192"/>
        <end position="368"/>
    </location>
</feature>
<dbReference type="InterPro" id="IPR050626">
    <property type="entry name" value="Peptidase_M16"/>
</dbReference>
<keyword evidence="3" id="KW-0378">Hydrolase</keyword>
<dbReference type="GO" id="GO:0006508">
    <property type="term" value="P:proteolysis"/>
    <property type="evidence" value="ECO:0007669"/>
    <property type="project" value="UniProtKB-KW"/>
</dbReference>
<dbReference type="GO" id="GO:0008237">
    <property type="term" value="F:metallopeptidase activity"/>
    <property type="evidence" value="ECO:0007669"/>
    <property type="project" value="UniProtKB-KW"/>
</dbReference>
<gene>
    <name evidence="9" type="ORF">G7034_05520</name>
</gene>
<name>A0A967DZN6_9FLAO</name>
<dbReference type="PANTHER" id="PTHR43690">
    <property type="entry name" value="NARDILYSIN"/>
    <property type="match status" value="1"/>
</dbReference>
<accession>A0A967DZN6</accession>
<dbReference type="EMBL" id="JAANAS010000040">
    <property type="protein sequence ID" value="NGZ89707.1"/>
    <property type="molecule type" value="Genomic_DNA"/>
</dbReference>
<dbReference type="Pfam" id="PF00675">
    <property type="entry name" value="Peptidase_M16"/>
    <property type="match status" value="1"/>
</dbReference>
<evidence type="ECO:0000256" key="4">
    <source>
        <dbReference type="ARBA" id="ARBA00022833"/>
    </source>
</evidence>
<dbReference type="Gene3D" id="3.30.830.10">
    <property type="entry name" value="Metalloenzyme, LuxS/M16 peptidase-like"/>
    <property type="match status" value="2"/>
</dbReference>
<dbReference type="RefSeq" id="WP_166399970.1">
    <property type="nucleotide sequence ID" value="NZ_JAANAS010000040.1"/>
</dbReference>
<keyword evidence="6" id="KW-0732">Signal</keyword>
<dbReference type="AlphaFoldDB" id="A0A967DZN6"/>
<dbReference type="Proteomes" id="UP000643701">
    <property type="component" value="Unassembled WGS sequence"/>
</dbReference>
<evidence type="ECO:0000259" key="7">
    <source>
        <dbReference type="Pfam" id="PF00675"/>
    </source>
</evidence>
<evidence type="ECO:0000256" key="3">
    <source>
        <dbReference type="ARBA" id="ARBA00022801"/>
    </source>
</evidence>
<feature type="chain" id="PRO_5037077520" evidence="6">
    <location>
        <begin position="21"/>
        <end position="439"/>
    </location>
</feature>
<proteinExistence type="inferred from homology"/>
<evidence type="ECO:0000259" key="8">
    <source>
        <dbReference type="Pfam" id="PF05193"/>
    </source>
</evidence>
<dbReference type="InterPro" id="IPR011765">
    <property type="entry name" value="Pept_M16_N"/>
</dbReference>
<comment type="caution">
    <text evidence="9">The sequence shown here is derived from an EMBL/GenBank/DDBJ whole genome shotgun (WGS) entry which is preliminary data.</text>
</comment>
<feature type="signal peptide" evidence="6">
    <location>
        <begin position="1"/>
        <end position="20"/>
    </location>
</feature>
<keyword evidence="2" id="KW-0645">Protease</keyword>
<dbReference type="InterPro" id="IPR011249">
    <property type="entry name" value="Metalloenz_LuxS/M16"/>
</dbReference>
<keyword evidence="10" id="KW-1185">Reference proteome</keyword>
<evidence type="ECO:0000256" key="5">
    <source>
        <dbReference type="ARBA" id="ARBA00023049"/>
    </source>
</evidence>
<dbReference type="PANTHER" id="PTHR43690:SF35">
    <property type="entry name" value="NON-CATALYTIC MEMBER OF PEPTIDASE SUBFAMILY M16B-RELATED"/>
    <property type="match status" value="1"/>
</dbReference>
<evidence type="ECO:0000313" key="9">
    <source>
        <dbReference type="EMBL" id="NGZ89707.1"/>
    </source>
</evidence>
<keyword evidence="4" id="KW-0862">Zinc</keyword>
<organism evidence="9 10">
    <name type="scientific">Psychroflexus maritimus</name>
    <dbReference type="NCBI Taxonomy" id="2714865"/>
    <lineage>
        <taxon>Bacteria</taxon>
        <taxon>Pseudomonadati</taxon>
        <taxon>Bacteroidota</taxon>
        <taxon>Flavobacteriia</taxon>
        <taxon>Flavobacteriales</taxon>
        <taxon>Flavobacteriaceae</taxon>
        <taxon>Psychroflexus</taxon>
    </lineage>
</organism>
<comment type="similarity">
    <text evidence="1">Belongs to the peptidase M16 family.</text>
</comment>
<dbReference type="InterPro" id="IPR007863">
    <property type="entry name" value="Peptidase_M16_C"/>
</dbReference>
<protein>
    <submittedName>
        <fullName evidence="9">Insulinase family protein</fullName>
    </submittedName>
</protein>
<feature type="domain" description="Peptidase M16 N-terminal" evidence="7">
    <location>
        <begin position="36"/>
        <end position="178"/>
    </location>
</feature>
<dbReference type="Pfam" id="PF05193">
    <property type="entry name" value="Peptidase_M16_C"/>
    <property type="match status" value="1"/>
</dbReference>
<evidence type="ECO:0000256" key="1">
    <source>
        <dbReference type="ARBA" id="ARBA00007261"/>
    </source>
</evidence>
<evidence type="ECO:0000256" key="2">
    <source>
        <dbReference type="ARBA" id="ARBA00022670"/>
    </source>
</evidence>
<sequence>MTKKLNLTICALLMAFVGFAQQVDFEQYTLDNGLDVVLHQDKSAPLVKVEVMYNVGSKDDPEGKTGMAHFFEHLLFEGTKNIDRGEWFKMVTDHGGANNANTSWDRTTYFEILPSNNLQIGLWMESERMRHPKIDTVGVNTQRGVIKEERKQTQDNQPYGNLISQITQNIFPTTGYRHAIIGTLEDLNNPELEDFNAFFNKFYAPNNAVLVVAGDIDVEQTKEWIDAYFSSIPMGEKIERKPFEEAPIEETIYATFHDSNIQIPALAMAYRTVPDGTKEAKALDMISQVLSSGKSSRLTRKLVEDKKMALAVQAGNFALRNGGMYFVFALPMDDYSLEDLKTEIDEEIVRMQNELISENEYQKLINQLETRFVNANASVEGIGSSLAEFQTKFGDASLINKQLEEYRAVSREDIRNAAKKYLNPNQRLVLDYLPAEDEQ</sequence>
<evidence type="ECO:0000313" key="10">
    <source>
        <dbReference type="Proteomes" id="UP000643701"/>
    </source>
</evidence>
<keyword evidence="5" id="KW-0482">Metalloprotease</keyword>
<reference evidence="9" key="1">
    <citation type="submission" date="2020-03" db="EMBL/GenBank/DDBJ databases">
        <title>Psychroflexus Maritimus sp. nov., isolate from marine sediment.</title>
        <authorList>
            <person name="Zhong Y.-L."/>
        </authorList>
    </citation>
    <scope>NUCLEOTIDE SEQUENCE</scope>
    <source>
        <strain evidence="9">C1</strain>
    </source>
</reference>
<dbReference type="SUPFAM" id="SSF63411">
    <property type="entry name" value="LuxS/MPP-like metallohydrolase"/>
    <property type="match status" value="2"/>
</dbReference>
<evidence type="ECO:0000256" key="6">
    <source>
        <dbReference type="SAM" id="SignalP"/>
    </source>
</evidence>
<dbReference type="GO" id="GO:0046872">
    <property type="term" value="F:metal ion binding"/>
    <property type="evidence" value="ECO:0007669"/>
    <property type="project" value="InterPro"/>
</dbReference>